<keyword evidence="1" id="KW-1003">Cell membrane</keyword>
<feature type="transmembrane region" description="Helical" evidence="6">
    <location>
        <begin position="20"/>
        <end position="42"/>
    </location>
</feature>
<keyword evidence="5" id="KW-0131">Cell cycle</keyword>
<evidence type="ECO:0000256" key="6">
    <source>
        <dbReference type="SAM" id="Phobius"/>
    </source>
</evidence>
<dbReference type="STRING" id="1802056.A2954_03585"/>
<name>A0A1F7IEJ5_9BACT</name>
<evidence type="ECO:0000256" key="1">
    <source>
        <dbReference type="ARBA" id="ARBA00022475"/>
    </source>
</evidence>
<gene>
    <name evidence="7" type="ORF">A2954_03585</name>
</gene>
<dbReference type="Proteomes" id="UP000177698">
    <property type="component" value="Unassembled WGS sequence"/>
</dbReference>
<keyword evidence="2" id="KW-0132">Cell division</keyword>
<organism evidence="7 8">
    <name type="scientific">Candidatus Roizmanbacteria bacterium RIFCSPLOWO2_01_FULL_37_12</name>
    <dbReference type="NCBI Taxonomy" id="1802056"/>
    <lineage>
        <taxon>Bacteria</taxon>
        <taxon>Candidatus Roizmaniibacteriota</taxon>
    </lineage>
</organism>
<reference evidence="7 8" key="1">
    <citation type="journal article" date="2016" name="Nat. Commun.">
        <title>Thousands of microbial genomes shed light on interconnected biogeochemical processes in an aquifer system.</title>
        <authorList>
            <person name="Anantharaman K."/>
            <person name="Brown C.T."/>
            <person name="Hug L.A."/>
            <person name="Sharon I."/>
            <person name="Castelle C.J."/>
            <person name="Probst A.J."/>
            <person name="Thomas B.C."/>
            <person name="Singh A."/>
            <person name="Wilkins M.J."/>
            <person name="Karaoz U."/>
            <person name="Brodie E.L."/>
            <person name="Williams K.H."/>
            <person name="Hubbard S.S."/>
            <person name="Banfield J.F."/>
        </authorList>
    </citation>
    <scope>NUCLEOTIDE SEQUENCE [LARGE SCALE GENOMIC DNA]</scope>
</reference>
<evidence type="ECO:0008006" key="9">
    <source>
        <dbReference type="Google" id="ProtNLM"/>
    </source>
</evidence>
<dbReference type="PANTHER" id="PTHR37820:SF1">
    <property type="entry name" value="CELL DIVISION PROTEIN FTSQ"/>
    <property type="match status" value="1"/>
</dbReference>
<proteinExistence type="predicted"/>
<dbReference type="AlphaFoldDB" id="A0A1F7IEJ5"/>
<accession>A0A1F7IEJ5</accession>
<keyword evidence="6" id="KW-0472">Membrane</keyword>
<comment type="caution">
    <text evidence="7">The sequence shown here is derived from an EMBL/GenBank/DDBJ whole genome shotgun (WGS) entry which is preliminary data.</text>
</comment>
<dbReference type="InterPro" id="IPR050487">
    <property type="entry name" value="FtsQ_DivIB"/>
</dbReference>
<dbReference type="GO" id="GO:0005886">
    <property type="term" value="C:plasma membrane"/>
    <property type="evidence" value="ECO:0007669"/>
    <property type="project" value="TreeGrafter"/>
</dbReference>
<evidence type="ECO:0000256" key="5">
    <source>
        <dbReference type="ARBA" id="ARBA00023306"/>
    </source>
</evidence>
<dbReference type="PANTHER" id="PTHR37820">
    <property type="entry name" value="CELL DIVISION PROTEIN DIVIB"/>
    <property type="match status" value="1"/>
</dbReference>
<dbReference type="EMBL" id="MGAG01000009">
    <property type="protein sequence ID" value="OGK41771.1"/>
    <property type="molecule type" value="Genomic_DNA"/>
</dbReference>
<protein>
    <recommendedName>
        <fullName evidence="9">POTRA domain-containing protein</fullName>
    </recommendedName>
</protein>
<keyword evidence="3 6" id="KW-0812">Transmembrane</keyword>
<dbReference type="GO" id="GO:0051301">
    <property type="term" value="P:cell division"/>
    <property type="evidence" value="ECO:0007669"/>
    <property type="project" value="UniProtKB-KW"/>
</dbReference>
<keyword evidence="4 6" id="KW-1133">Transmembrane helix</keyword>
<evidence type="ECO:0000256" key="3">
    <source>
        <dbReference type="ARBA" id="ARBA00022692"/>
    </source>
</evidence>
<evidence type="ECO:0000313" key="7">
    <source>
        <dbReference type="EMBL" id="OGK41771.1"/>
    </source>
</evidence>
<evidence type="ECO:0000313" key="8">
    <source>
        <dbReference type="Proteomes" id="UP000177698"/>
    </source>
</evidence>
<evidence type="ECO:0000256" key="2">
    <source>
        <dbReference type="ARBA" id="ARBA00022618"/>
    </source>
</evidence>
<sequence>MPPKSSLKQSFRKAYPKFKVYALITAVACLIFFIFIFLNSYFEVKTIRIHGDVRREKISGLKNLKGTNLYFLSNDSLAKTINKSNPTIMVEEITKEYPNILNIRVKQLEPIAQLRLNTGFAHLSETGKILKKIKQRVNQFPLINFYQQFDYYQLSIGNTLDYEELLTALLLLKKCQDLEVEIESIDISGLSMIVFNLKAPPDGEAVRKILLSAEKNKEKQANELETLLIQFKVKAQDFKVLDLRFDKPIVKF</sequence>
<evidence type="ECO:0000256" key="4">
    <source>
        <dbReference type="ARBA" id="ARBA00022989"/>
    </source>
</evidence>